<evidence type="ECO:0000256" key="5">
    <source>
        <dbReference type="ARBA" id="ARBA00023098"/>
    </source>
</evidence>
<proteinExistence type="inferred from homology"/>
<feature type="active site" description="Charge relay system" evidence="8">
    <location>
        <position position="340"/>
    </location>
</feature>
<sequence>MVELFYIFYIFLLLSEVVESRMVHPDFHLCAEDMIKKYGYPVETHEVTTMDGYMLTMFRIPHGKKEKEVNQKPILLMHGLFGQAENYIIAGMNNASLAYFLADNGFDVWLGNTRGSQHGRQHKTMDPNGRRFWDFSYHEIGVYDLPAKIDYILQKTSKEKIHYIGHSQGGTTFYIMTSEKPEYQRKIVMATLLAPAGYMNHFANPLLLPLVKTYRELTRVVENIKLYELPPKRFSLPSVLDAICRNDVLGELCTLLYHVIINGGNSGEFNEQMLPLVIKYIPSVSIKQPLHYAQEILSGNFRKFDFGRQGNLRKYKVMQPPKYNLRNITTPVAIFYSQGDTLVNKKDAEETCEALSNCVKKFLMPNPKWTHLDFVFAINGRKLLHKPILNLLNKYNQI</sequence>
<dbReference type="PIRSF" id="PIRSF000862">
    <property type="entry name" value="Steryl_ester_lip"/>
    <property type="match status" value="1"/>
</dbReference>
<dbReference type="InterPro" id="IPR029058">
    <property type="entry name" value="AB_hydrolase_fold"/>
</dbReference>
<dbReference type="InterPro" id="IPR025483">
    <property type="entry name" value="Lipase_euk"/>
</dbReference>
<dbReference type="AlphaFoldDB" id="A0AAW1UQE2"/>
<dbReference type="PANTHER" id="PTHR11005">
    <property type="entry name" value="LYSOSOMAL ACID LIPASE-RELATED"/>
    <property type="match status" value="1"/>
</dbReference>
<evidence type="ECO:0000313" key="12">
    <source>
        <dbReference type="Proteomes" id="UP001431783"/>
    </source>
</evidence>
<comment type="caution">
    <text evidence="11">The sequence shown here is derived from an EMBL/GenBank/DDBJ whole genome shotgun (WGS) entry which is preliminary data.</text>
</comment>
<evidence type="ECO:0000256" key="1">
    <source>
        <dbReference type="ARBA" id="ARBA00010701"/>
    </source>
</evidence>
<gene>
    <name evidence="11" type="ORF">WA026_018911</name>
</gene>
<feature type="active site" description="Nucleophile" evidence="8">
    <location>
        <position position="167"/>
    </location>
</feature>
<protein>
    <recommendedName>
        <fullName evidence="7">Lipase</fullName>
    </recommendedName>
</protein>
<dbReference type="GO" id="GO:0016788">
    <property type="term" value="F:hydrolase activity, acting on ester bonds"/>
    <property type="evidence" value="ECO:0007669"/>
    <property type="project" value="InterPro"/>
</dbReference>
<reference evidence="11 12" key="1">
    <citation type="submission" date="2023-03" db="EMBL/GenBank/DDBJ databases">
        <title>Genome insight into feeding habits of ladybird beetles.</title>
        <authorList>
            <person name="Li H.-S."/>
            <person name="Huang Y.-H."/>
            <person name="Pang H."/>
        </authorList>
    </citation>
    <scope>NUCLEOTIDE SEQUENCE [LARGE SCALE GENOMIC DNA]</scope>
    <source>
        <strain evidence="11">SYSU_2023b</strain>
        <tissue evidence="11">Whole body</tissue>
    </source>
</reference>
<feature type="signal peptide" evidence="9">
    <location>
        <begin position="1"/>
        <end position="20"/>
    </location>
</feature>
<feature type="active site" description="Charge relay system" evidence="8">
    <location>
        <position position="371"/>
    </location>
</feature>
<evidence type="ECO:0000256" key="2">
    <source>
        <dbReference type="ARBA" id="ARBA00022729"/>
    </source>
</evidence>
<evidence type="ECO:0000256" key="9">
    <source>
        <dbReference type="SAM" id="SignalP"/>
    </source>
</evidence>
<dbReference type="FunFam" id="3.40.50.1820:FF:000057">
    <property type="entry name" value="Lipase"/>
    <property type="match status" value="1"/>
</dbReference>
<dbReference type="GO" id="GO:0016042">
    <property type="term" value="P:lipid catabolic process"/>
    <property type="evidence" value="ECO:0007669"/>
    <property type="project" value="UniProtKB-KW"/>
</dbReference>
<dbReference type="Pfam" id="PF04083">
    <property type="entry name" value="Abhydro_lipase"/>
    <property type="match status" value="1"/>
</dbReference>
<dbReference type="InterPro" id="IPR006693">
    <property type="entry name" value="AB_hydrolase_lipase"/>
</dbReference>
<evidence type="ECO:0000313" key="11">
    <source>
        <dbReference type="EMBL" id="KAK9882061.1"/>
    </source>
</evidence>
<evidence type="ECO:0000256" key="4">
    <source>
        <dbReference type="ARBA" id="ARBA00022963"/>
    </source>
</evidence>
<organism evidence="11 12">
    <name type="scientific">Henosepilachna vigintioctopunctata</name>
    <dbReference type="NCBI Taxonomy" id="420089"/>
    <lineage>
        <taxon>Eukaryota</taxon>
        <taxon>Metazoa</taxon>
        <taxon>Ecdysozoa</taxon>
        <taxon>Arthropoda</taxon>
        <taxon>Hexapoda</taxon>
        <taxon>Insecta</taxon>
        <taxon>Pterygota</taxon>
        <taxon>Neoptera</taxon>
        <taxon>Endopterygota</taxon>
        <taxon>Coleoptera</taxon>
        <taxon>Polyphaga</taxon>
        <taxon>Cucujiformia</taxon>
        <taxon>Coccinelloidea</taxon>
        <taxon>Coccinellidae</taxon>
        <taxon>Epilachninae</taxon>
        <taxon>Epilachnini</taxon>
        <taxon>Henosepilachna</taxon>
    </lineage>
</organism>
<keyword evidence="4 7" id="KW-0442">Lipid degradation</keyword>
<keyword evidence="12" id="KW-1185">Reference proteome</keyword>
<name>A0AAW1UQE2_9CUCU</name>
<evidence type="ECO:0000256" key="8">
    <source>
        <dbReference type="PIRSR" id="PIRSR000862-1"/>
    </source>
</evidence>
<accession>A0AAW1UQE2</accession>
<dbReference type="Proteomes" id="UP001431783">
    <property type="component" value="Unassembled WGS sequence"/>
</dbReference>
<comment type="similarity">
    <text evidence="1 7">Belongs to the AB hydrolase superfamily. Lipase family.</text>
</comment>
<dbReference type="EMBL" id="JARQZJ010000072">
    <property type="protein sequence ID" value="KAK9882061.1"/>
    <property type="molecule type" value="Genomic_DNA"/>
</dbReference>
<evidence type="ECO:0000256" key="7">
    <source>
        <dbReference type="PIRNR" id="PIRNR000862"/>
    </source>
</evidence>
<keyword evidence="5" id="KW-0443">Lipid metabolism</keyword>
<dbReference type="Gene3D" id="3.40.50.1820">
    <property type="entry name" value="alpha/beta hydrolase"/>
    <property type="match status" value="1"/>
</dbReference>
<feature type="chain" id="PRO_5043385341" description="Lipase" evidence="9">
    <location>
        <begin position="21"/>
        <end position="398"/>
    </location>
</feature>
<dbReference type="SUPFAM" id="SSF53474">
    <property type="entry name" value="alpha/beta-Hydrolases"/>
    <property type="match status" value="1"/>
</dbReference>
<keyword evidence="6" id="KW-0325">Glycoprotein</keyword>
<evidence type="ECO:0000256" key="3">
    <source>
        <dbReference type="ARBA" id="ARBA00022801"/>
    </source>
</evidence>
<evidence type="ECO:0000256" key="6">
    <source>
        <dbReference type="ARBA" id="ARBA00023180"/>
    </source>
</evidence>
<keyword evidence="3 7" id="KW-0378">Hydrolase</keyword>
<feature type="domain" description="Partial AB-hydrolase lipase" evidence="10">
    <location>
        <begin position="32"/>
        <end position="89"/>
    </location>
</feature>
<evidence type="ECO:0000259" key="10">
    <source>
        <dbReference type="Pfam" id="PF04083"/>
    </source>
</evidence>
<keyword evidence="2 9" id="KW-0732">Signal</keyword>